<dbReference type="WBParaSite" id="GPUH_0000610901-mRNA-1">
    <property type="protein sequence ID" value="GPUH_0000610901-mRNA-1"/>
    <property type="gene ID" value="GPUH_0000610901"/>
</dbReference>
<gene>
    <name evidence="1" type="ORF">GPUH_LOCUS6101</name>
</gene>
<dbReference type="Proteomes" id="UP000271098">
    <property type="component" value="Unassembled WGS sequence"/>
</dbReference>
<evidence type="ECO:0000313" key="2">
    <source>
        <dbReference type="Proteomes" id="UP000271098"/>
    </source>
</evidence>
<proteinExistence type="predicted"/>
<sequence length="158" mass="17694">MNSLLRQQVHVGLERPDFTTNPSELLISVNPQTLPKIITIDVVNEEGHHFAADPRISIYPDDSPVFLVFSKPSLQNITDFSEPESILTLFLSYRPLIGTTNLTIAGDIALLDGSRQLFVVPYRGIYTTSTVFDFHITVRDELSARDPAHFVDDAQIIL</sequence>
<name>A0A183DBL0_9BILA</name>
<accession>A0A183DBL0</accession>
<evidence type="ECO:0000313" key="1">
    <source>
        <dbReference type="EMBL" id="VDK53396.1"/>
    </source>
</evidence>
<keyword evidence="2" id="KW-1185">Reference proteome</keyword>
<organism evidence="3">
    <name type="scientific">Gongylonema pulchrum</name>
    <dbReference type="NCBI Taxonomy" id="637853"/>
    <lineage>
        <taxon>Eukaryota</taxon>
        <taxon>Metazoa</taxon>
        <taxon>Ecdysozoa</taxon>
        <taxon>Nematoda</taxon>
        <taxon>Chromadorea</taxon>
        <taxon>Rhabditida</taxon>
        <taxon>Spirurina</taxon>
        <taxon>Spiruromorpha</taxon>
        <taxon>Spiruroidea</taxon>
        <taxon>Gongylonematidae</taxon>
        <taxon>Gongylonema</taxon>
    </lineage>
</organism>
<protein>
    <submittedName>
        <fullName evidence="3">Cadherin domain-containing protein</fullName>
    </submittedName>
</protein>
<reference evidence="3" key="1">
    <citation type="submission" date="2016-06" db="UniProtKB">
        <authorList>
            <consortium name="WormBaseParasite"/>
        </authorList>
    </citation>
    <scope>IDENTIFICATION</scope>
</reference>
<dbReference type="EMBL" id="UYRT01013798">
    <property type="protein sequence ID" value="VDK53396.1"/>
    <property type="molecule type" value="Genomic_DNA"/>
</dbReference>
<reference evidence="1 2" key="2">
    <citation type="submission" date="2018-11" db="EMBL/GenBank/DDBJ databases">
        <authorList>
            <consortium name="Pathogen Informatics"/>
        </authorList>
    </citation>
    <scope>NUCLEOTIDE SEQUENCE [LARGE SCALE GENOMIC DNA]</scope>
</reference>
<evidence type="ECO:0000313" key="3">
    <source>
        <dbReference type="WBParaSite" id="GPUH_0000610901-mRNA-1"/>
    </source>
</evidence>
<dbReference type="AlphaFoldDB" id="A0A183DBL0"/>